<sequence length="161" mass="18597">MIAPQERLHAPDWRNLSVDKFKSKGAVSFVTRDNIQKEIDDVKVYLFGDNKAEVKGWWREISSTQRRWVYFMYPAGFDTSKIDPEYWGSPDDPKMNCSRMRLLEIQGNLFKLIFKANTQDDELQAKVFMAVQKAVQEIEEFETGAADSNNQADNCSQDSEA</sequence>
<evidence type="ECO:0000313" key="4">
    <source>
        <dbReference type="Proteomes" id="UP000241587"/>
    </source>
</evidence>
<keyword evidence="4" id="KW-1185">Reference proteome</keyword>
<dbReference type="AlphaFoldDB" id="A0A2T4GM13"/>
<dbReference type="OMA" id="KGWWREI"/>
<evidence type="ECO:0000313" key="2">
    <source>
        <dbReference type="EMBL" id="PTD04490.1"/>
    </source>
</evidence>
<protein>
    <submittedName>
        <fullName evidence="2">Uncharacterized protein</fullName>
    </submittedName>
</protein>
<dbReference type="EMBL" id="CP064748">
    <property type="protein sequence ID" value="QPC61835.1"/>
    <property type="molecule type" value="Genomic_DNA"/>
</dbReference>
<feature type="compositionally biased region" description="Polar residues" evidence="1">
    <location>
        <begin position="146"/>
        <end position="161"/>
    </location>
</feature>
<dbReference type="OrthoDB" id="5094013at2759"/>
<dbReference type="EMBL" id="PVEM01000012">
    <property type="protein sequence ID" value="PTD04490.1"/>
    <property type="molecule type" value="Genomic_DNA"/>
</dbReference>
<proteinExistence type="predicted"/>
<organism evidence="2 4">
    <name type="scientific">Fusarium culmorum</name>
    <dbReference type="NCBI Taxonomy" id="5516"/>
    <lineage>
        <taxon>Eukaryota</taxon>
        <taxon>Fungi</taxon>
        <taxon>Dikarya</taxon>
        <taxon>Ascomycota</taxon>
        <taxon>Pezizomycotina</taxon>
        <taxon>Sordariomycetes</taxon>
        <taxon>Hypocreomycetidae</taxon>
        <taxon>Hypocreales</taxon>
        <taxon>Nectriaceae</taxon>
        <taxon>Fusarium</taxon>
    </lineage>
</organism>
<evidence type="ECO:0000313" key="3">
    <source>
        <dbReference type="EMBL" id="QPC61835.1"/>
    </source>
</evidence>
<dbReference type="Proteomes" id="UP000241587">
    <property type="component" value="Unassembled WGS sequence"/>
</dbReference>
<accession>A0A2T4GM13</accession>
<dbReference type="Proteomes" id="UP000663297">
    <property type="component" value="Chromosome 2"/>
</dbReference>
<gene>
    <name evidence="2" type="ORF">FCULG_00001254</name>
    <name evidence="3" type="ORF">HYE67_004066</name>
</gene>
<reference evidence="3" key="2">
    <citation type="submission" date="2020-11" db="EMBL/GenBank/DDBJ databases">
        <title>The chromosome-scale genome resource for two endophytic Fusarium species: F. culmorum and F. pseudograminearum.</title>
        <authorList>
            <person name="Yuan Z."/>
        </authorList>
    </citation>
    <scope>NUCLEOTIDE SEQUENCE</scope>
    <source>
        <strain evidence="3">Class2-1B</strain>
    </source>
</reference>
<name>A0A2T4GM13_FUSCU</name>
<feature type="region of interest" description="Disordered" evidence="1">
    <location>
        <begin position="142"/>
        <end position="161"/>
    </location>
</feature>
<reference evidence="2 4" key="1">
    <citation type="submission" date="2018-02" db="EMBL/GenBank/DDBJ databases">
        <title>Fusarium culmorum secondary metabolites in fungal-bacterial-plant interactions.</title>
        <authorList>
            <person name="Schmidt R."/>
        </authorList>
    </citation>
    <scope>NUCLEOTIDE SEQUENCE [LARGE SCALE GENOMIC DNA]</scope>
    <source>
        <strain evidence="2 4">PV</strain>
    </source>
</reference>
<evidence type="ECO:0000256" key="1">
    <source>
        <dbReference type="SAM" id="MobiDB-lite"/>
    </source>
</evidence>